<protein>
    <recommendedName>
        <fullName evidence="5">Secreted protein</fullName>
    </recommendedName>
</protein>
<keyword evidence="2" id="KW-0732">Signal</keyword>
<evidence type="ECO:0000256" key="2">
    <source>
        <dbReference type="SAM" id="SignalP"/>
    </source>
</evidence>
<feature type="region of interest" description="Disordered" evidence="1">
    <location>
        <begin position="131"/>
        <end position="155"/>
    </location>
</feature>
<proteinExistence type="predicted"/>
<evidence type="ECO:0000313" key="3">
    <source>
        <dbReference type="EMBL" id="RYO92619.1"/>
    </source>
</evidence>
<dbReference type="EMBL" id="QJNS01000025">
    <property type="protein sequence ID" value="RYO92619.1"/>
    <property type="molecule type" value="Genomic_DNA"/>
</dbReference>
<feature type="signal peptide" evidence="2">
    <location>
        <begin position="1"/>
        <end position="22"/>
    </location>
</feature>
<feature type="chain" id="PRO_5047232164" description="Secreted protein" evidence="2">
    <location>
        <begin position="23"/>
        <end position="155"/>
    </location>
</feature>
<sequence length="155" mass="16446">MMFSPYIVFLAATAGLLATTNAVPAGAVVTPSATSAAVDPLRPEPVPTTCTTTHLPYALLPPAGNRPGVPVVHQGVEHDGTVLDGLLPDDADDYCVERNVRNMRPLPYPNAVDHVHDGLPRRAYHYRRDDNHADVPVPGLTSAGLAGGRLSRGKR</sequence>
<dbReference type="Proteomes" id="UP000294003">
    <property type="component" value="Unassembled WGS sequence"/>
</dbReference>
<gene>
    <name evidence="3" type="ORF">DL762_001522</name>
</gene>
<organism evidence="3 4">
    <name type="scientific">Monosporascus cannonballus</name>
    <dbReference type="NCBI Taxonomy" id="155416"/>
    <lineage>
        <taxon>Eukaryota</taxon>
        <taxon>Fungi</taxon>
        <taxon>Dikarya</taxon>
        <taxon>Ascomycota</taxon>
        <taxon>Pezizomycotina</taxon>
        <taxon>Sordariomycetes</taxon>
        <taxon>Xylariomycetidae</taxon>
        <taxon>Xylariales</taxon>
        <taxon>Xylariales incertae sedis</taxon>
        <taxon>Monosporascus</taxon>
    </lineage>
</organism>
<evidence type="ECO:0008006" key="5">
    <source>
        <dbReference type="Google" id="ProtNLM"/>
    </source>
</evidence>
<keyword evidence="4" id="KW-1185">Reference proteome</keyword>
<name>A0ABY0HKC3_9PEZI</name>
<evidence type="ECO:0000313" key="4">
    <source>
        <dbReference type="Proteomes" id="UP000294003"/>
    </source>
</evidence>
<accession>A0ABY0HKC3</accession>
<evidence type="ECO:0000256" key="1">
    <source>
        <dbReference type="SAM" id="MobiDB-lite"/>
    </source>
</evidence>
<comment type="caution">
    <text evidence="3">The sequence shown here is derived from an EMBL/GenBank/DDBJ whole genome shotgun (WGS) entry which is preliminary data.</text>
</comment>
<reference evidence="3 4" key="1">
    <citation type="submission" date="2018-06" db="EMBL/GenBank/DDBJ databases">
        <title>Complete Genomes of Monosporascus.</title>
        <authorList>
            <person name="Robinson A.J."/>
            <person name="Natvig D.O."/>
        </authorList>
    </citation>
    <scope>NUCLEOTIDE SEQUENCE [LARGE SCALE GENOMIC DNA]</scope>
    <source>
        <strain evidence="3 4">CBS 609.92</strain>
    </source>
</reference>